<sequence>MDTSTSDNDTIHYDNDGNIVPDPAAQINIAQNNPATTNVLATAELVHHIVRYLPVSSYRNLSLVNHFWRNAIHSISLTFQAFDAAAKESFEATSKRIYILNAFVLQYSPAVDRGLPTGSSSHQFVFSCQARAGSADSYGSSSNSDGKSGGGESSGHTGTSGESSGISHLQRHHTHQPGHDLEPFHSFHTYQSSAIVPNSSAPCTSRATIGQMLGSPPDMHSYEADISTDSYASSIMVDVAEIEAVLARQHEGNTAMLKRGSRASTSSGNSGESSSGVGETLQGSYLPYASPIMEESSNPSARAYVGRYDTHSLSATGQGSSRLRGDRERALDYQRSIQEQEQQQYGHHVAGSRDIPMADHSIYSSGATSSSSYGPSSAHTPQQHQHHHSRRHHHAESDSVHISTTSGSSVDTSHHHHQQLQQQPHLLTRPKRNWSMAVETFYYQRAALNAMIVACREHMESHAGQGGHIVERTDTTRIIWNESTRQEHIWTITPSLMDRSNPGDFIEPDYDPHSSEHDSAW</sequence>
<dbReference type="AlphaFoldDB" id="A0AAD4H6F7"/>
<feature type="compositionally biased region" description="Low complexity" evidence="1">
    <location>
        <begin position="360"/>
        <end position="383"/>
    </location>
</feature>
<evidence type="ECO:0000313" key="4">
    <source>
        <dbReference type="Proteomes" id="UP001194580"/>
    </source>
</evidence>
<feature type="compositionally biased region" description="Low complexity" evidence="1">
    <location>
        <begin position="137"/>
        <end position="146"/>
    </location>
</feature>
<protein>
    <recommendedName>
        <fullName evidence="2">F-box domain-containing protein</fullName>
    </recommendedName>
</protein>
<feature type="compositionally biased region" description="Polar residues" evidence="1">
    <location>
        <begin position="400"/>
        <end position="411"/>
    </location>
</feature>
<name>A0AAD4H6F7_9FUNG</name>
<dbReference type="InterPro" id="IPR001810">
    <property type="entry name" value="F-box_dom"/>
</dbReference>
<dbReference type="Proteomes" id="UP001194580">
    <property type="component" value="Unassembled WGS sequence"/>
</dbReference>
<feature type="domain" description="F-box" evidence="2">
    <location>
        <begin position="44"/>
        <end position="78"/>
    </location>
</feature>
<dbReference type="Pfam" id="PF00646">
    <property type="entry name" value="F-box"/>
    <property type="match status" value="1"/>
</dbReference>
<feature type="region of interest" description="Disordered" evidence="1">
    <location>
        <begin position="256"/>
        <end position="282"/>
    </location>
</feature>
<comment type="caution">
    <text evidence="3">The sequence shown here is derived from an EMBL/GenBank/DDBJ whole genome shotgun (WGS) entry which is preliminary data.</text>
</comment>
<feature type="region of interest" description="Disordered" evidence="1">
    <location>
        <begin position="137"/>
        <end position="184"/>
    </location>
</feature>
<reference evidence="3" key="1">
    <citation type="journal article" date="2020" name="Fungal Divers.">
        <title>Resolving the Mortierellaceae phylogeny through synthesis of multi-gene phylogenetics and phylogenomics.</title>
        <authorList>
            <person name="Vandepol N."/>
            <person name="Liber J."/>
            <person name="Desiro A."/>
            <person name="Na H."/>
            <person name="Kennedy M."/>
            <person name="Barry K."/>
            <person name="Grigoriev I.V."/>
            <person name="Miller A.N."/>
            <person name="O'Donnell K."/>
            <person name="Stajich J.E."/>
            <person name="Bonito G."/>
        </authorList>
    </citation>
    <scope>NUCLEOTIDE SEQUENCE</scope>
    <source>
        <strain evidence="3">NRRL 28262</strain>
    </source>
</reference>
<accession>A0AAD4H6F7</accession>
<feature type="compositionally biased region" description="Basic residues" evidence="1">
    <location>
        <begin position="384"/>
        <end position="394"/>
    </location>
</feature>
<feature type="compositionally biased region" description="Low complexity" evidence="1">
    <location>
        <begin position="262"/>
        <end position="278"/>
    </location>
</feature>
<feature type="compositionally biased region" description="Basic and acidic residues" evidence="1">
    <location>
        <begin position="510"/>
        <end position="521"/>
    </location>
</feature>
<organism evidence="3 4">
    <name type="scientific">Linnemannia exigua</name>
    <dbReference type="NCBI Taxonomy" id="604196"/>
    <lineage>
        <taxon>Eukaryota</taxon>
        <taxon>Fungi</taxon>
        <taxon>Fungi incertae sedis</taxon>
        <taxon>Mucoromycota</taxon>
        <taxon>Mortierellomycotina</taxon>
        <taxon>Mortierellomycetes</taxon>
        <taxon>Mortierellales</taxon>
        <taxon>Mortierellaceae</taxon>
        <taxon>Linnemannia</taxon>
    </lineage>
</organism>
<feature type="region of interest" description="Disordered" evidence="1">
    <location>
        <begin position="501"/>
        <end position="521"/>
    </location>
</feature>
<feature type="compositionally biased region" description="Low complexity" evidence="1">
    <location>
        <begin position="154"/>
        <end position="167"/>
    </location>
</feature>
<dbReference type="SUPFAM" id="SSF81383">
    <property type="entry name" value="F-box domain"/>
    <property type="match status" value="1"/>
</dbReference>
<keyword evidence="4" id="KW-1185">Reference proteome</keyword>
<dbReference type="EMBL" id="JAAAIL010000592">
    <property type="protein sequence ID" value="KAG0274526.1"/>
    <property type="molecule type" value="Genomic_DNA"/>
</dbReference>
<feature type="region of interest" description="Disordered" evidence="1">
    <location>
        <begin position="359"/>
        <end position="428"/>
    </location>
</feature>
<evidence type="ECO:0000313" key="3">
    <source>
        <dbReference type="EMBL" id="KAG0274526.1"/>
    </source>
</evidence>
<evidence type="ECO:0000256" key="1">
    <source>
        <dbReference type="SAM" id="MobiDB-lite"/>
    </source>
</evidence>
<evidence type="ECO:0000259" key="2">
    <source>
        <dbReference type="Pfam" id="PF00646"/>
    </source>
</evidence>
<dbReference type="CDD" id="cd09917">
    <property type="entry name" value="F-box_SF"/>
    <property type="match status" value="1"/>
</dbReference>
<dbReference type="InterPro" id="IPR036047">
    <property type="entry name" value="F-box-like_dom_sf"/>
</dbReference>
<proteinExistence type="predicted"/>
<gene>
    <name evidence="3" type="ORF">BGZ95_009692</name>
</gene>